<evidence type="ECO:0000313" key="2">
    <source>
        <dbReference type="Proteomes" id="UP000092445"/>
    </source>
</evidence>
<proteinExistence type="predicted"/>
<dbReference type="EnsemblMetazoa" id="GPAI014311-RA">
    <property type="protein sequence ID" value="GPAI014311-PA"/>
    <property type="gene ID" value="GPAI014311"/>
</dbReference>
<keyword evidence="2" id="KW-1185">Reference proteome</keyword>
<evidence type="ECO:0000313" key="1">
    <source>
        <dbReference type="EnsemblMetazoa" id="GPAI014311-PA"/>
    </source>
</evidence>
<dbReference type="VEuPathDB" id="VectorBase:GPAI014311"/>
<dbReference type="AlphaFoldDB" id="A0A1A9ZGY1"/>
<reference evidence="2" key="1">
    <citation type="submission" date="2014-03" db="EMBL/GenBank/DDBJ databases">
        <authorList>
            <person name="Aksoy S."/>
            <person name="Warren W."/>
            <person name="Wilson R.K."/>
        </authorList>
    </citation>
    <scope>NUCLEOTIDE SEQUENCE [LARGE SCALE GENOMIC DNA]</scope>
    <source>
        <strain evidence="2">IAEA</strain>
    </source>
</reference>
<organism evidence="1 2">
    <name type="scientific">Glossina pallidipes</name>
    <name type="common">Tsetse fly</name>
    <dbReference type="NCBI Taxonomy" id="7398"/>
    <lineage>
        <taxon>Eukaryota</taxon>
        <taxon>Metazoa</taxon>
        <taxon>Ecdysozoa</taxon>
        <taxon>Arthropoda</taxon>
        <taxon>Hexapoda</taxon>
        <taxon>Insecta</taxon>
        <taxon>Pterygota</taxon>
        <taxon>Neoptera</taxon>
        <taxon>Endopterygota</taxon>
        <taxon>Diptera</taxon>
        <taxon>Brachycera</taxon>
        <taxon>Muscomorpha</taxon>
        <taxon>Hippoboscoidea</taxon>
        <taxon>Glossinidae</taxon>
        <taxon>Glossina</taxon>
    </lineage>
</organism>
<dbReference type="Proteomes" id="UP000092445">
    <property type="component" value="Unassembled WGS sequence"/>
</dbReference>
<accession>A0A1A9ZGY1</accession>
<reference evidence="1" key="2">
    <citation type="submission" date="2020-05" db="UniProtKB">
        <authorList>
            <consortium name="EnsemblMetazoa"/>
        </authorList>
    </citation>
    <scope>IDENTIFICATION</scope>
    <source>
        <strain evidence="1">IAEA</strain>
    </source>
</reference>
<name>A0A1A9ZGY1_GLOPL</name>
<protein>
    <submittedName>
        <fullName evidence="1">Uncharacterized protein</fullName>
    </submittedName>
</protein>
<sequence>MPRTITGHLNLIDISNRKERRLRGIKRLQYFGVCGHFQYCNYIFQLAMFENLQRLLSLTQLQKFKINAKMMKYCIKVNGRLLVQFSNRIERTIKANDKIIVGVI</sequence>